<keyword evidence="1" id="KW-1185">Reference proteome</keyword>
<protein>
    <submittedName>
        <fullName evidence="2">Uncharacterized protein</fullName>
    </submittedName>
</protein>
<dbReference type="Proteomes" id="UP000046392">
    <property type="component" value="Unplaced"/>
</dbReference>
<name>A0A0N5CHZ6_STREA</name>
<sequence length="165" mass="19141">MCPIYKAKTTIILLIIILSFIISSEIIELKGYIKCETKDVSKNTNVELYKVSHFSEDELIKQTSLSTSSSFSITAQLYDEVHYYFEIKSKCGIKLFNSTCHKITRYPFDLVLEKELDTKKMIIDFSTIFLDIYYDGSVIKCTNKTHFPPIEDKGIIKTIENLFYN</sequence>
<dbReference type="AlphaFoldDB" id="A0A0N5CHZ6"/>
<dbReference type="WBParaSite" id="SPAL_0001745800.1">
    <property type="protein sequence ID" value="SPAL_0001745800.1"/>
    <property type="gene ID" value="SPAL_0001745800"/>
</dbReference>
<organism evidence="1 2">
    <name type="scientific">Strongyloides papillosus</name>
    <name type="common">Intestinal threadworm</name>
    <dbReference type="NCBI Taxonomy" id="174720"/>
    <lineage>
        <taxon>Eukaryota</taxon>
        <taxon>Metazoa</taxon>
        <taxon>Ecdysozoa</taxon>
        <taxon>Nematoda</taxon>
        <taxon>Chromadorea</taxon>
        <taxon>Rhabditida</taxon>
        <taxon>Tylenchina</taxon>
        <taxon>Panagrolaimomorpha</taxon>
        <taxon>Strongyloidoidea</taxon>
        <taxon>Strongyloididae</taxon>
        <taxon>Strongyloides</taxon>
    </lineage>
</organism>
<reference evidence="2" key="1">
    <citation type="submission" date="2017-02" db="UniProtKB">
        <authorList>
            <consortium name="WormBaseParasite"/>
        </authorList>
    </citation>
    <scope>IDENTIFICATION</scope>
</reference>
<proteinExistence type="predicted"/>
<accession>A0A0N5CHZ6</accession>
<evidence type="ECO:0000313" key="2">
    <source>
        <dbReference type="WBParaSite" id="SPAL_0001745800.1"/>
    </source>
</evidence>
<evidence type="ECO:0000313" key="1">
    <source>
        <dbReference type="Proteomes" id="UP000046392"/>
    </source>
</evidence>